<dbReference type="EMBL" id="CM004387">
    <property type="protein sequence ID" value="OAY59949.1"/>
    <property type="molecule type" value="Genomic_DNA"/>
</dbReference>
<protein>
    <submittedName>
        <fullName evidence="1">Uncharacterized protein</fullName>
    </submittedName>
</protein>
<dbReference type="InterPro" id="IPR029063">
    <property type="entry name" value="SAM-dependent_MTases_sf"/>
</dbReference>
<keyword evidence="2" id="KW-1185">Reference proteome</keyword>
<dbReference type="InterPro" id="IPR009902">
    <property type="entry name" value="DUF1442"/>
</dbReference>
<proteinExistence type="predicted"/>
<name>A0A2C9WIP2_MANES</name>
<dbReference type="OrthoDB" id="685237at2759"/>
<dbReference type="Gramene" id="Manes.01G073600.1.v8.1">
    <property type="protein sequence ID" value="Manes.01G073600.1.v8.1.CDS"/>
    <property type="gene ID" value="Manes.01G073600.v8.1"/>
</dbReference>
<dbReference type="PANTHER" id="PTHR33593:SF2">
    <property type="entry name" value="ANKYRIN REPEAT_KH DOMAIN PROTEIN (DUF1442)"/>
    <property type="match status" value="1"/>
</dbReference>
<organism evidence="1 2">
    <name type="scientific">Manihot esculenta</name>
    <name type="common">Cassava</name>
    <name type="synonym">Jatropha manihot</name>
    <dbReference type="NCBI Taxonomy" id="3983"/>
    <lineage>
        <taxon>Eukaryota</taxon>
        <taxon>Viridiplantae</taxon>
        <taxon>Streptophyta</taxon>
        <taxon>Embryophyta</taxon>
        <taxon>Tracheophyta</taxon>
        <taxon>Spermatophyta</taxon>
        <taxon>Magnoliopsida</taxon>
        <taxon>eudicotyledons</taxon>
        <taxon>Gunneridae</taxon>
        <taxon>Pentapetalae</taxon>
        <taxon>rosids</taxon>
        <taxon>fabids</taxon>
        <taxon>Malpighiales</taxon>
        <taxon>Euphorbiaceae</taxon>
        <taxon>Crotonoideae</taxon>
        <taxon>Manihoteae</taxon>
        <taxon>Manihot</taxon>
    </lineage>
</organism>
<dbReference type="OMA" id="EKRWIKH"/>
<dbReference type="AlphaFoldDB" id="A0A2C9WIP2"/>
<accession>A0A2C9WIP2</accession>
<gene>
    <name evidence="1" type="ORF">MANES_01G073600v8</name>
</gene>
<dbReference type="PANTHER" id="PTHR33593">
    <property type="entry name" value="DUF1442 FAMILY PROTEIN"/>
    <property type="match status" value="1"/>
</dbReference>
<dbReference type="Gene3D" id="3.40.50.150">
    <property type="entry name" value="Vaccinia Virus protein VP39"/>
    <property type="match status" value="1"/>
</dbReference>
<comment type="caution">
    <text evidence="1">The sequence shown here is derived from an EMBL/GenBank/DDBJ whole genome shotgun (WGS) entry which is preliminary data.</text>
</comment>
<dbReference type="Pfam" id="PF07279">
    <property type="entry name" value="DUF1442"/>
    <property type="match status" value="1"/>
</dbReference>
<reference evidence="2" key="1">
    <citation type="journal article" date="2016" name="Nat. Biotechnol.">
        <title>Sequencing wild and cultivated cassava and related species reveals extensive interspecific hybridization and genetic diversity.</title>
        <authorList>
            <person name="Bredeson J.V."/>
            <person name="Lyons J.B."/>
            <person name="Prochnik S.E."/>
            <person name="Wu G.A."/>
            <person name="Ha C.M."/>
            <person name="Edsinger-Gonzales E."/>
            <person name="Grimwood J."/>
            <person name="Schmutz J."/>
            <person name="Rabbi I.Y."/>
            <person name="Egesi C."/>
            <person name="Nauluvula P."/>
            <person name="Lebot V."/>
            <person name="Ndunguru J."/>
            <person name="Mkamilo G."/>
            <person name="Bart R.S."/>
            <person name="Setter T.L."/>
            <person name="Gleadow R.M."/>
            <person name="Kulakow P."/>
            <person name="Ferguson M.E."/>
            <person name="Rounsley S."/>
            <person name="Rokhsar D.S."/>
        </authorList>
    </citation>
    <scope>NUCLEOTIDE SEQUENCE [LARGE SCALE GENOMIC DNA]</scope>
    <source>
        <strain evidence="2">cv. AM560-2</strain>
    </source>
</reference>
<sequence>MKLVWSPETALNAYIETVKSCELFHESSVAELVSAMAAGWNAKFIAETWSQGGVIATSIGLSVASRYTGGRHVCIVHDMQSRLKYAEAMGEAGMSPEILVGEPEEVMEKLIGIDFLVVDSQPKEFARVLRLAKLGNRGAVLVCKNANSRASSFGWRGVLEGGSRRLVRSVLLPVGRGLDIAHVAASGGDSGLEKGEKRWIKHIDAQSGEEHVIRK</sequence>
<evidence type="ECO:0000313" key="2">
    <source>
        <dbReference type="Proteomes" id="UP000091857"/>
    </source>
</evidence>
<dbReference type="STRING" id="3983.A0A2C9WIP2"/>
<dbReference type="Proteomes" id="UP000091857">
    <property type="component" value="Chromosome 1"/>
</dbReference>
<evidence type="ECO:0000313" key="1">
    <source>
        <dbReference type="EMBL" id="OAY59949.1"/>
    </source>
</evidence>